<dbReference type="SUPFAM" id="SSF46894">
    <property type="entry name" value="C-terminal effector domain of the bipartite response regulators"/>
    <property type="match status" value="1"/>
</dbReference>
<dbReference type="PROSITE" id="PS51755">
    <property type="entry name" value="OMPR_PHOB"/>
    <property type="match status" value="1"/>
</dbReference>
<sequence>MKPYHAILLFALLVGAAVWSGMHGYRQVQRLMVADMNQALAQTLATKRDCWLTPDTIADYRSYLKTETLRRHSIVYYAMDNPGDGLCSRPMGWHGQNGRVVFQSYANCSVASVLALSDRRLPFSLSAMALLWAVFSLAYFRRHGRDMIVLGQLMLRKDEDCFYNLHHEPVGLTPMQHRLMRLFFEKANHQLGKQEICDALWPKKPDASETLYTLVRRLKPVIEKQGGLKIMSERGGDYQLLPGDKAL</sequence>
<feature type="DNA-binding region" description="OmpR/PhoB-type" evidence="2">
    <location>
        <begin position="145"/>
        <end position="242"/>
    </location>
</feature>
<feature type="domain" description="OmpR/PhoB-type" evidence="4">
    <location>
        <begin position="145"/>
        <end position="242"/>
    </location>
</feature>
<keyword evidence="3" id="KW-0812">Transmembrane</keyword>
<evidence type="ECO:0000259" key="4">
    <source>
        <dbReference type="PROSITE" id="PS51755"/>
    </source>
</evidence>
<keyword evidence="3" id="KW-1133">Transmembrane helix</keyword>
<name>A0ABS3M5Y2_9BACT</name>
<evidence type="ECO:0000313" key="6">
    <source>
        <dbReference type="Proteomes" id="UP000664265"/>
    </source>
</evidence>
<keyword evidence="1 2" id="KW-0238">DNA-binding</keyword>
<proteinExistence type="predicted"/>
<keyword evidence="6" id="KW-1185">Reference proteome</keyword>
<dbReference type="Gene3D" id="1.10.10.10">
    <property type="entry name" value="Winged helix-like DNA-binding domain superfamily/Winged helix DNA-binding domain"/>
    <property type="match status" value="1"/>
</dbReference>
<reference evidence="5 6" key="1">
    <citation type="submission" date="2021-01" db="EMBL/GenBank/DDBJ databases">
        <title>Prevotella A2931 sp. nov.</title>
        <authorList>
            <person name="Buhl M."/>
            <person name="Oberhettinger P."/>
        </authorList>
    </citation>
    <scope>NUCLEOTIDE SEQUENCE [LARGE SCALE GENOMIC DNA]</scope>
    <source>
        <strain evidence="5 6">A2931</strain>
    </source>
</reference>
<comment type="caution">
    <text evidence="5">The sequence shown here is derived from an EMBL/GenBank/DDBJ whole genome shotgun (WGS) entry which is preliminary data.</text>
</comment>
<feature type="transmembrane region" description="Helical" evidence="3">
    <location>
        <begin position="121"/>
        <end position="140"/>
    </location>
</feature>
<evidence type="ECO:0000256" key="1">
    <source>
        <dbReference type="ARBA" id="ARBA00023125"/>
    </source>
</evidence>
<dbReference type="Pfam" id="PF00486">
    <property type="entry name" value="Trans_reg_C"/>
    <property type="match status" value="1"/>
</dbReference>
<dbReference type="InterPro" id="IPR016032">
    <property type="entry name" value="Sig_transdc_resp-reg_C-effctor"/>
</dbReference>
<dbReference type="RefSeq" id="WP_107582318.1">
    <property type="nucleotide sequence ID" value="NZ_JAERMS010000020.1"/>
</dbReference>
<dbReference type="EMBL" id="JAERMS010000020">
    <property type="protein sequence ID" value="MBO1363589.1"/>
    <property type="molecule type" value="Genomic_DNA"/>
</dbReference>
<dbReference type="InterPro" id="IPR001867">
    <property type="entry name" value="OmpR/PhoB-type_DNA-bd"/>
</dbReference>
<evidence type="ECO:0000256" key="2">
    <source>
        <dbReference type="PROSITE-ProRule" id="PRU01091"/>
    </source>
</evidence>
<protein>
    <submittedName>
        <fullName evidence="5">Helix-turn-helix domain-containing protein</fullName>
    </submittedName>
</protein>
<keyword evidence="3" id="KW-0472">Membrane</keyword>
<accession>A0ABS3M5Y2</accession>
<dbReference type="SMART" id="SM00862">
    <property type="entry name" value="Trans_reg_C"/>
    <property type="match status" value="1"/>
</dbReference>
<gene>
    <name evidence="5" type="ORF">JHU38_07370</name>
</gene>
<dbReference type="Proteomes" id="UP000664265">
    <property type="component" value="Unassembled WGS sequence"/>
</dbReference>
<organism evidence="5 6">
    <name type="scientific">Prevotella illustrans</name>
    <dbReference type="NCBI Taxonomy" id="2800387"/>
    <lineage>
        <taxon>Bacteria</taxon>
        <taxon>Pseudomonadati</taxon>
        <taxon>Bacteroidota</taxon>
        <taxon>Bacteroidia</taxon>
        <taxon>Bacteroidales</taxon>
        <taxon>Prevotellaceae</taxon>
        <taxon>Prevotella</taxon>
    </lineage>
</organism>
<dbReference type="InterPro" id="IPR036388">
    <property type="entry name" value="WH-like_DNA-bd_sf"/>
</dbReference>
<evidence type="ECO:0000256" key="3">
    <source>
        <dbReference type="SAM" id="Phobius"/>
    </source>
</evidence>
<evidence type="ECO:0000313" key="5">
    <source>
        <dbReference type="EMBL" id="MBO1363589.1"/>
    </source>
</evidence>